<name>A0A0A8YN19_ARUDO</name>
<accession>A0A0A8YN19</accession>
<protein>
    <submittedName>
        <fullName evidence="1">Uncharacterized protein</fullName>
    </submittedName>
</protein>
<dbReference type="EMBL" id="GBRH01269826">
    <property type="protein sequence ID" value="JAD28069.1"/>
    <property type="molecule type" value="Transcribed_RNA"/>
</dbReference>
<reference evidence="1" key="2">
    <citation type="journal article" date="2015" name="Data Brief">
        <title>Shoot transcriptome of the giant reed, Arundo donax.</title>
        <authorList>
            <person name="Barrero R.A."/>
            <person name="Guerrero F.D."/>
            <person name="Moolhuijzen P."/>
            <person name="Goolsby J.A."/>
            <person name="Tidwell J."/>
            <person name="Bellgard S.E."/>
            <person name="Bellgard M.I."/>
        </authorList>
    </citation>
    <scope>NUCLEOTIDE SEQUENCE</scope>
    <source>
        <tissue evidence="1">Shoot tissue taken approximately 20 cm above the soil surface</tissue>
    </source>
</reference>
<evidence type="ECO:0000313" key="1">
    <source>
        <dbReference type="EMBL" id="JAD28069.1"/>
    </source>
</evidence>
<organism evidence="1">
    <name type="scientific">Arundo donax</name>
    <name type="common">Giant reed</name>
    <name type="synonym">Donax arundinaceus</name>
    <dbReference type="NCBI Taxonomy" id="35708"/>
    <lineage>
        <taxon>Eukaryota</taxon>
        <taxon>Viridiplantae</taxon>
        <taxon>Streptophyta</taxon>
        <taxon>Embryophyta</taxon>
        <taxon>Tracheophyta</taxon>
        <taxon>Spermatophyta</taxon>
        <taxon>Magnoliopsida</taxon>
        <taxon>Liliopsida</taxon>
        <taxon>Poales</taxon>
        <taxon>Poaceae</taxon>
        <taxon>PACMAD clade</taxon>
        <taxon>Arundinoideae</taxon>
        <taxon>Arundineae</taxon>
        <taxon>Arundo</taxon>
    </lineage>
</organism>
<sequence>MLSAALPLFQQIIHTSNDMET</sequence>
<dbReference type="AlphaFoldDB" id="A0A0A8YN19"/>
<reference evidence="1" key="1">
    <citation type="submission" date="2014-09" db="EMBL/GenBank/DDBJ databases">
        <authorList>
            <person name="Magalhaes I.L.F."/>
            <person name="Oliveira U."/>
            <person name="Santos F.R."/>
            <person name="Vidigal T.H.D.A."/>
            <person name="Brescovit A.D."/>
            <person name="Santos A.J."/>
        </authorList>
    </citation>
    <scope>NUCLEOTIDE SEQUENCE</scope>
    <source>
        <tissue evidence="1">Shoot tissue taken approximately 20 cm above the soil surface</tissue>
    </source>
</reference>
<proteinExistence type="predicted"/>